<comment type="caution">
    <text evidence="2">The sequence shown here is derived from an EMBL/GenBank/DDBJ whole genome shotgun (WGS) entry which is preliminary data.</text>
</comment>
<evidence type="ECO:0000313" key="2">
    <source>
        <dbReference type="EMBL" id="KAK8556560.1"/>
    </source>
</evidence>
<evidence type="ECO:0000256" key="1">
    <source>
        <dbReference type="SAM" id="MobiDB-lite"/>
    </source>
</evidence>
<evidence type="ECO:0000313" key="3">
    <source>
        <dbReference type="Proteomes" id="UP001472677"/>
    </source>
</evidence>
<feature type="region of interest" description="Disordered" evidence="1">
    <location>
        <begin position="164"/>
        <end position="187"/>
    </location>
</feature>
<sequence length="187" mass="20237">MLPAEVVVFYSSITSGEGRRSSTVEVDPRKELGTQIDEYAIQESTKSSEKVLKLGGGSAPKTKEPLFFSPPMRDVVEISPSTKTPVSRSHSEEVDSLVMTDEVGRNESKVSTGSGNIVDECFSRENEEADNGVTNGREDIGCSKGHCSSSEVYIWDYNVLEGGRKLTSPPSSEKGVPVSRVLESAEE</sequence>
<proteinExistence type="predicted"/>
<gene>
    <name evidence="2" type="ORF">V6N12_002958</name>
</gene>
<keyword evidence="3" id="KW-1185">Reference proteome</keyword>
<dbReference type="EMBL" id="JBBPBM010000017">
    <property type="protein sequence ID" value="KAK8556560.1"/>
    <property type="molecule type" value="Genomic_DNA"/>
</dbReference>
<reference evidence="2 3" key="1">
    <citation type="journal article" date="2024" name="G3 (Bethesda)">
        <title>Genome assembly of Hibiscus sabdariffa L. provides insights into metabolisms of medicinal natural products.</title>
        <authorList>
            <person name="Kim T."/>
        </authorList>
    </citation>
    <scope>NUCLEOTIDE SEQUENCE [LARGE SCALE GENOMIC DNA]</scope>
    <source>
        <strain evidence="2">TK-2024</strain>
        <tissue evidence="2">Old leaves</tissue>
    </source>
</reference>
<name>A0ABR2EAI0_9ROSI</name>
<accession>A0ABR2EAI0</accession>
<feature type="region of interest" description="Disordered" evidence="1">
    <location>
        <begin position="80"/>
        <end position="112"/>
    </location>
</feature>
<protein>
    <submittedName>
        <fullName evidence="2">Uncharacterized protein</fullName>
    </submittedName>
</protein>
<dbReference type="Proteomes" id="UP001472677">
    <property type="component" value="Unassembled WGS sequence"/>
</dbReference>
<organism evidence="2 3">
    <name type="scientific">Hibiscus sabdariffa</name>
    <name type="common">roselle</name>
    <dbReference type="NCBI Taxonomy" id="183260"/>
    <lineage>
        <taxon>Eukaryota</taxon>
        <taxon>Viridiplantae</taxon>
        <taxon>Streptophyta</taxon>
        <taxon>Embryophyta</taxon>
        <taxon>Tracheophyta</taxon>
        <taxon>Spermatophyta</taxon>
        <taxon>Magnoliopsida</taxon>
        <taxon>eudicotyledons</taxon>
        <taxon>Gunneridae</taxon>
        <taxon>Pentapetalae</taxon>
        <taxon>rosids</taxon>
        <taxon>malvids</taxon>
        <taxon>Malvales</taxon>
        <taxon>Malvaceae</taxon>
        <taxon>Malvoideae</taxon>
        <taxon>Hibiscus</taxon>
    </lineage>
</organism>